<dbReference type="EMBL" id="CBSV010000168">
    <property type="protein sequence ID" value="CDH02124.1"/>
    <property type="molecule type" value="Genomic_DNA"/>
</dbReference>
<evidence type="ECO:0000259" key="1">
    <source>
        <dbReference type="SMART" id="SM00228"/>
    </source>
</evidence>
<dbReference type="Proteomes" id="UP000028487">
    <property type="component" value="Unassembled WGS sequence"/>
</dbReference>
<evidence type="ECO:0000313" key="2">
    <source>
        <dbReference type="EMBL" id="CDH02124.1"/>
    </source>
</evidence>
<protein>
    <recommendedName>
        <fullName evidence="1">PDZ domain-containing protein</fullName>
    </recommendedName>
</protein>
<organism evidence="2">
    <name type="scientific">Xenorhabdus bovienii str. feltiae Moldova</name>
    <dbReference type="NCBI Taxonomy" id="1398200"/>
    <lineage>
        <taxon>Bacteria</taxon>
        <taxon>Pseudomonadati</taxon>
        <taxon>Pseudomonadota</taxon>
        <taxon>Gammaproteobacteria</taxon>
        <taxon>Enterobacterales</taxon>
        <taxon>Morganellaceae</taxon>
        <taxon>Xenorhabdus</taxon>
    </lineage>
</organism>
<proteinExistence type="predicted"/>
<dbReference type="AlphaFoldDB" id="A0A077NUG5"/>
<name>A0A077NUG5_XENBV</name>
<reference evidence="2" key="1">
    <citation type="submission" date="2013-07" db="EMBL/GenBank/DDBJ databases">
        <title>Sub-species coevolution in mutualistic symbiosis.</title>
        <authorList>
            <person name="Murfin K."/>
            <person name="Klassen J."/>
            <person name="Lee M."/>
            <person name="Forst S."/>
            <person name="Stock P."/>
            <person name="Goodrich-Blair H."/>
        </authorList>
    </citation>
    <scope>NUCLEOTIDE SEQUENCE [LARGE SCALE GENOMIC DNA]</scope>
    <source>
        <strain evidence="2">Feltiae Moldova</strain>
    </source>
</reference>
<dbReference type="SMART" id="SM00228">
    <property type="entry name" value="PDZ"/>
    <property type="match status" value="1"/>
</dbReference>
<feature type="domain" description="PDZ" evidence="1">
    <location>
        <begin position="146"/>
        <end position="218"/>
    </location>
</feature>
<dbReference type="InterPro" id="IPR001478">
    <property type="entry name" value="PDZ"/>
</dbReference>
<dbReference type="HOGENOM" id="CLU_1228579_0_0_6"/>
<dbReference type="InterPro" id="IPR036034">
    <property type="entry name" value="PDZ_sf"/>
</dbReference>
<sequence>MNKLLLPFIISIASISGCVSQGDRAKQQDIINQTIPTCASEKQCNAGWAAAREWVNQNCGMKIQHYSDSYMETYNTLGNSTNTACQVTKSPLPNGFSSINIRVSCSNFIRCVPDQYESVIAFNKYVGNYIKQFSPKMIGVMWGMSDKSGNLVQSSFESVGLYINTLTPQGIAEKGGLKEKDIVTAIDGKKITIVSDYISAMESHHAGDKATFTVIRNSKEMNVSLEI</sequence>
<accession>A0A077NUG5</accession>
<dbReference type="RefSeq" id="WP_038205781.1">
    <property type="nucleotide sequence ID" value="NZ_CAWLWD010000022.1"/>
</dbReference>
<dbReference type="Gene3D" id="2.30.42.10">
    <property type="match status" value="1"/>
</dbReference>
<dbReference type="Pfam" id="PF13180">
    <property type="entry name" value="PDZ_2"/>
    <property type="match status" value="1"/>
</dbReference>
<dbReference type="SUPFAM" id="SSF50156">
    <property type="entry name" value="PDZ domain-like"/>
    <property type="match status" value="1"/>
</dbReference>
<gene>
    <name evidence="2" type="ORF">XBFM1_250004</name>
</gene>
<dbReference type="PROSITE" id="PS51257">
    <property type="entry name" value="PROKAR_LIPOPROTEIN"/>
    <property type="match status" value="1"/>
</dbReference>
<comment type="caution">
    <text evidence="2">The sequence shown here is derived from an EMBL/GenBank/DDBJ whole genome shotgun (WGS) entry which is preliminary data.</text>
</comment>